<sequence>MHERAGQLKGRDALVAKTMDIDVFIVAHGRSHVLVPGTVGLYPMDQEQHDLLRIVLNLRDFSIDKYIEEVMVNFRNHASRDFDLANSSFGDGIVPSFLNKFHNIS</sequence>
<dbReference type="EMBL" id="LJQF01000063">
    <property type="protein sequence ID" value="KPX17123.1"/>
    <property type="molecule type" value="Genomic_DNA"/>
</dbReference>
<dbReference type="Proteomes" id="UP000050345">
    <property type="component" value="Unassembled WGS sequence"/>
</dbReference>
<accession>A0A9X0H6I1</accession>
<protein>
    <submittedName>
        <fullName evidence="1">Mechanosensitive ion channel protein MscS</fullName>
    </submittedName>
</protein>
<dbReference type="AlphaFoldDB" id="A0A9X0H6I1"/>
<organism evidence="1 2">
    <name type="scientific">Pseudomonas syringae pv. daphniphylli</name>
    <dbReference type="NCBI Taxonomy" id="264455"/>
    <lineage>
        <taxon>Bacteria</taxon>
        <taxon>Pseudomonadati</taxon>
        <taxon>Pseudomonadota</taxon>
        <taxon>Gammaproteobacteria</taxon>
        <taxon>Pseudomonadales</taxon>
        <taxon>Pseudomonadaceae</taxon>
        <taxon>Pseudomonas</taxon>
        <taxon>Pseudomonas syringae</taxon>
    </lineage>
</organism>
<name>A0A9X0H6I1_PSESX</name>
<proteinExistence type="predicted"/>
<evidence type="ECO:0000313" key="2">
    <source>
        <dbReference type="Proteomes" id="UP000050345"/>
    </source>
</evidence>
<comment type="caution">
    <text evidence="1">The sequence shown here is derived from an EMBL/GenBank/DDBJ whole genome shotgun (WGS) entry which is preliminary data.</text>
</comment>
<evidence type="ECO:0000313" key="1">
    <source>
        <dbReference type="EMBL" id="KPX17123.1"/>
    </source>
</evidence>
<gene>
    <name evidence="1" type="ORF">ALO73_200119</name>
</gene>
<reference evidence="1 2" key="1">
    <citation type="submission" date="2015-09" db="EMBL/GenBank/DDBJ databases">
        <title>Genome announcement of multiple Pseudomonas syringae strains.</title>
        <authorList>
            <person name="Thakur S."/>
            <person name="Wang P.W."/>
            <person name="Gong Y."/>
            <person name="Weir B.S."/>
            <person name="Guttman D.S."/>
        </authorList>
    </citation>
    <scope>NUCLEOTIDE SEQUENCE [LARGE SCALE GENOMIC DNA]</scope>
    <source>
        <strain evidence="1 2">ICMP9757</strain>
    </source>
</reference>